<dbReference type="Proteomes" id="UP001370758">
    <property type="component" value="Unassembled WGS sequence"/>
</dbReference>
<evidence type="ECO:0000256" key="1">
    <source>
        <dbReference type="SAM" id="MobiDB-lite"/>
    </source>
</evidence>
<reference evidence="3 4" key="1">
    <citation type="submission" date="2023-08" db="EMBL/GenBank/DDBJ databases">
        <authorList>
            <person name="Palmer J.M."/>
        </authorList>
    </citation>
    <scope>NUCLEOTIDE SEQUENCE [LARGE SCALE GENOMIC DNA]</scope>
    <source>
        <strain evidence="3 4">TWF481</strain>
    </source>
</reference>
<protein>
    <submittedName>
        <fullName evidence="3">Uncharacterized protein</fullName>
    </submittedName>
</protein>
<feature type="compositionally biased region" description="Low complexity" evidence="1">
    <location>
        <begin position="28"/>
        <end position="49"/>
    </location>
</feature>
<organism evidence="3 4">
    <name type="scientific">Arthrobotrys musiformis</name>
    <dbReference type="NCBI Taxonomy" id="47236"/>
    <lineage>
        <taxon>Eukaryota</taxon>
        <taxon>Fungi</taxon>
        <taxon>Dikarya</taxon>
        <taxon>Ascomycota</taxon>
        <taxon>Pezizomycotina</taxon>
        <taxon>Orbiliomycetes</taxon>
        <taxon>Orbiliales</taxon>
        <taxon>Orbiliaceae</taxon>
        <taxon>Arthrobotrys</taxon>
    </lineage>
</organism>
<dbReference type="AlphaFoldDB" id="A0AAV9WHN2"/>
<evidence type="ECO:0000313" key="3">
    <source>
        <dbReference type="EMBL" id="KAK6507951.1"/>
    </source>
</evidence>
<feature type="transmembrane region" description="Helical" evidence="2">
    <location>
        <begin position="68"/>
        <end position="86"/>
    </location>
</feature>
<evidence type="ECO:0000313" key="4">
    <source>
        <dbReference type="Proteomes" id="UP001370758"/>
    </source>
</evidence>
<keyword evidence="2" id="KW-1133">Transmembrane helix</keyword>
<keyword evidence="2" id="KW-0812">Transmembrane</keyword>
<feature type="compositionally biased region" description="Low complexity" evidence="1">
    <location>
        <begin position="7"/>
        <end position="18"/>
    </location>
</feature>
<name>A0AAV9WHN2_9PEZI</name>
<evidence type="ECO:0000256" key="2">
    <source>
        <dbReference type="SAM" id="Phobius"/>
    </source>
</evidence>
<keyword evidence="4" id="KW-1185">Reference proteome</keyword>
<dbReference type="EMBL" id="JAVHJL010000003">
    <property type="protein sequence ID" value="KAK6507951.1"/>
    <property type="molecule type" value="Genomic_DNA"/>
</dbReference>
<comment type="caution">
    <text evidence="3">The sequence shown here is derived from an EMBL/GenBank/DDBJ whole genome shotgun (WGS) entry which is preliminary data.</text>
</comment>
<feature type="region of interest" description="Disordered" evidence="1">
    <location>
        <begin position="1"/>
        <end position="51"/>
    </location>
</feature>
<accession>A0AAV9WHN2</accession>
<gene>
    <name evidence="3" type="ORF">TWF481_006370</name>
</gene>
<sequence>MPHHSRNGSSSRSKSPPWDDSDSVNHKPSNSLLPLSTSNGSLGGSSSSSKRQAGRVWQIWDTPWGQKLFVGLIIFFYFGLGGGMVFHEHVLLWTGVYKYVVLQDPWSRETARNKAELFR</sequence>
<proteinExistence type="predicted"/>
<keyword evidence="2" id="KW-0472">Membrane</keyword>